<dbReference type="RefSeq" id="WP_109922814.1">
    <property type="nucleotide sequence ID" value="NZ_QGLF01000005.1"/>
</dbReference>
<evidence type="ECO:0000313" key="3">
    <source>
        <dbReference type="Proteomes" id="UP000246077"/>
    </source>
</evidence>
<feature type="chain" id="PRO_5016303466" evidence="1">
    <location>
        <begin position="24"/>
        <end position="223"/>
    </location>
</feature>
<evidence type="ECO:0000313" key="2">
    <source>
        <dbReference type="EMBL" id="PWR19130.1"/>
    </source>
</evidence>
<gene>
    <name evidence="2" type="ORF">DKG75_19435</name>
</gene>
<dbReference type="EMBL" id="QGLF01000005">
    <property type="protein sequence ID" value="PWR19130.1"/>
    <property type="molecule type" value="Genomic_DNA"/>
</dbReference>
<feature type="signal peptide" evidence="1">
    <location>
        <begin position="1"/>
        <end position="23"/>
    </location>
</feature>
<keyword evidence="3" id="KW-1185">Reference proteome</keyword>
<reference evidence="3" key="1">
    <citation type="submission" date="2018-05" db="EMBL/GenBank/DDBJ databases">
        <title>Zavarzinia sp. HR-AS.</title>
        <authorList>
            <person name="Lee Y."/>
            <person name="Jeon C.O."/>
        </authorList>
    </citation>
    <scope>NUCLEOTIDE SEQUENCE [LARGE SCALE GENOMIC DNA]</scope>
    <source>
        <strain evidence="3">DSM 1231</strain>
    </source>
</reference>
<accession>A0A317DZ15</accession>
<evidence type="ECO:0000256" key="1">
    <source>
        <dbReference type="SAM" id="SignalP"/>
    </source>
</evidence>
<dbReference type="Proteomes" id="UP000246077">
    <property type="component" value="Unassembled WGS sequence"/>
</dbReference>
<organism evidence="2 3">
    <name type="scientific">Zavarzinia compransoris</name>
    <dbReference type="NCBI Taxonomy" id="1264899"/>
    <lineage>
        <taxon>Bacteria</taxon>
        <taxon>Pseudomonadati</taxon>
        <taxon>Pseudomonadota</taxon>
        <taxon>Alphaproteobacteria</taxon>
        <taxon>Rhodospirillales</taxon>
        <taxon>Zavarziniaceae</taxon>
        <taxon>Zavarzinia</taxon>
    </lineage>
</organism>
<sequence length="223" mass="24830">MFKRVVLGLLLPIAVWSLRPAIAASCLYYEAARHPPEIAWIFAEDAGAVVERCPIMDGAPRYRVVARPKLVRGDVCVVLGDEVDIAKGVLVLGRGITEMALARDGACPPLGDRGYLRVEGVSTGVFREVVTAWSDLLISRENSEYLSASYAHNDQEWVDAFFFELRKDGVRALAYEVGYGESYIDGNYFYYISVVVGVMHYGVCFDFHDGRMRLIGIGPIFYD</sequence>
<dbReference type="AlphaFoldDB" id="A0A317DZ15"/>
<comment type="caution">
    <text evidence="2">The sequence shown here is derived from an EMBL/GenBank/DDBJ whole genome shotgun (WGS) entry which is preliminary data.</text>
</comment>
<proteinExistence type="predicted"/>
<name>A0A317DZ15_9PROT</name>
<keyword evidence="1" id="KW-0732">Signal</keyword>
<protein>
    <submittedName>
        <fullName evidence="2">Uncharacterized protein</fullName>
    </submittedName>
</protein>